<evidence type="ECO:0000256" key="1">
    <source>
        <dbReference type="ARBA" id="ARBA00004651"/>
    </source>
</evidence>
<feature type="transmembrane region" description="Helical" evidence="6">
    <location>
        <begin position="5"/>
        <end position="25"/>
    </location>
</feature>
<keyword evidence="4 6" id="KW-1133">Transmembrane helix</keyword>
<keyword evidence="8" id="KW-1185">Reference proteome</keyword>
<evidence type="ECO:0000256" key="6">
    <source>
        <dbReference type="SAM" id="Phobius"/>
    </source>
</evidence>
<organism evidence="7 8">
    <name type="scientific">Thalassotalea insulae</name>
    <dbReference type="NCBI Taxonomy" id="2056778"/>
    <lineage>
        <taxon>Bacteria</taxon>
        <taxon>Pseudomonadati</taxon>
        <taxon>Pseudomonadota</taxon>
        <taxon>Gammaproteobacteria</taxon>
        <taxon>Alteromonadales</taxon>
        <taxon>Colwelliaceae</taxon>
        <taxon>Thalassotalea</taxon>
    </lineage>
</organism>
<dbReference type="Pfam" id="PF03788">
    <property type="entry name" value="LrgA"/>
    <property type="match status" value="1"/>
</dbReference>
<dbReference type="RefSeq" id="WP_284245278.1">
    <property type="nucleotide sequence ID" value="NZ_BSST01000001.1"/>
</dbReference>
<keyword evidence="3 6" id="KW-0812">Transmembrane</keyword>
<sequence>MINVFYSVFFVAISLIAGHGIYALINGLPASLYGMIIFTLLLHFRLCRADKVQQSIRWGIQHMGVCFIPAGVGIINHYSLLKQHGILLVAIIFFTTYLLLTLVGICFQQFENNARAKH</sequence>
<name>A0ABQ6GTU7_9GAMM</name>
<reference evidence="7 8" key="1">
    <citation type="submission" date="2023-03" db="EMBL/GenBank/DDBJ databases">
        <title>Draft genome sequence of Thalassotalea insulae KCTC 62186T.</title>
        <authorList>
            <person name="Sawabe T."/>
        </authorList>
    </citation>
    <scope>NUCLEOTIDE SEQUENCE [LARGE SCALE GENOMIC DNA]</scope>
    <source>
        <strain evidence="7 8">KCTC 62186</strain>
    </source>
</reference>
<dbReference type="PANTHER" id="PTHR33931">
    <property type="entry name" value="HOLIN-LIKE PROTEIN CIDA-RELATED"/>
    <property type="match status" value="1"/>
</dbReference>
<feature type="transmembrane region" description="Helical" evidence="6">
    <location>
        <begin position="86"/>
        <end position="107"/>
    </location>
</feature>
<accession>A0ABQ6GTU7</accession>
<proteinExistence type="predicted"/>
<dbReference type="EMBL" id="BSST01000001">
    <property type="protein sequence ID" value="GLX79368.1"/>
    <property type="molecule type" value="Genomic_DNA"/>
</dbReference>
<evidence type="ECO:0000256" key="3">
    <source>
        <dbReference type="ARBA" id="ARBA00022692"/>
    </source>
</evidence>
<feature type="transmembrane region" description="Helical" evidence="6">
    <location>
        <begin position="59"/>
        <end position="80"/>
    </location>
</feature>
<dbReference type="PANTHER" id="PTHR33931:SF2">
    <property type="entry name" value="HOLIN-LIKE PROTEIN CIDA"/>
    <property type="match status" value="1"/>
</dbReference>
<feature type="transmembrane region" description="Helical" evidence="6">
    <location>
        <begin position="31"/>
        <end position="47"/>
    </location>
</feature>
<protein>
    <submittedName>
        <fullName evidence="7">CidA/LrgA family protein</fullName>
    </submittedName>
</protein>
<comment type="subcellular location">
    <subcellularLocation>
        <location evidence="1">Cell membrane</location>
        <topology evidence="1">Multi-pass membrane protein</topology>
    </subcellularLocation>
</comment>
<evidence type="ECO:0000256" key="4">
    <source>
        <dbReference type="ARBA" id="ARBA00022989"/>
    </source>
</evidence>
<dbReference type="InterPro" id="IPR005538">
    <property type="entry name" value="LrgA/CidA"/>
</dbReference>
<evidence type="ECO:0000256" key="5">
    <source>
        <dbReference type="ARBA" id="ARBA00023136"/>
    </source>
</evidence>
<gene>
    <name evidence="7" type="ORF">tinsulaeT_27080</name>
</gene>
<comment type="caution">
    <text evidence="7">The sequence shown here is derived from an EMBL/GenBank/DDBJ whole genome shotgun (WGS) entry which is preliminary data.</text>
</comment>
<evidence type="ECO:0000313" key="7">
    <source>
        <dbReference type="EMBL" id="GLX79368.1"/>
    </source>
</evidence>
<evidence type="ECO:0000313" key="8">
    <source>
        <dbReference type="Proteomes" id="UP001157186"/>
    </source>
</evidence>
<evidence type="ECO:0000256" key="2">
    <source>
        <dbReference type="ARBA" id="ARBA00022475"/>
    </source>
</evidence>
<dbReference type="Proteomes" id="UP001157186">
    <property type="component" value="Unassembled WGS sequence"/>
</dbReference>
<keyword evidence="5 6" id="KW-0472">Membrane</keyword>
<keyword evidence="2" id="KW-1003">Cell membrane</keyword>